<proteinExistence type="predicted"/>
<reference evidence="2 3" key="1">
    <citation type="submission" date="2020-07" db="EMBL/GenBank/DDBJ databases">
        <title>Sequencing the genomes of 1000 actinobacteria strains.</title>
        <authorList>
            <person name="Klenk H.-P."/>
        </authorList>
    </citation>
    <scope>NUCLEOTIDE SEQUENCE [LARGE SCALE GENOMIC DNA]</scope>
    <source>
        <strain evidence="2 3">DSM 45975</strain>
    </source>
</reference>
<dbReference type="RefSeq" id="WP_182543297.1">
    <property type="nucleotide sequence ID" value="NZ_JACGWZ010000001.1"/>
</dbReference>
<sequence>MLEPPKGTDGVVGEALFTPTIPTSSASTISASRSSEVGATSKGLNSTGHSAVSARAILRTGMDGEIPRREHGDDAQRTLDRLVTRAGNHRMGLNACTRRPVERNAATSRPRGGLDRHGNRVFFGAAGLGQHLQQCREAFGAVADPAFGDQLALLVGQATS</sequence>
<gene>
    <name evidence="2" type="ORF">FHX42_001480</name>
</gene>
<evidence type="ECO:0000313" key="2">
    <source>
        <dbReference type="EMBL" id="MBA8824151.1"/>
    </source>
</evidence>
<name>A0A839DY48_9PSEU</name>
<accession>A0A839DY48</accession>
<dbReference type="EMBL" id="JACGWZ010000001">
    <property type="protein sequence ID" value="MBA8824151.1"/>
    <property type="molecule type" value="Genomic_DNA"/>
</dbReference>
<comment type="caution">
    <text evidence="2">The sequence shown here is derived from an EMBL/GenBank/DDBJ whole genome shotgun (WGS) entry which is preliminary data.</text>
</comment>
<feature type="compositionally biased region" description="Low complexity" evidence="1">
    <location>
        <begin position="21"/>
        <end position="35"/>
    </location>
</feature>
<evidence type="ECO:0000256" key="1">
    <source>
        <dbReference type="SAM" id="MobiDB-lite"/>
    </source>
</evidence>
<dbReference type="Proteomes" id="UP000569329">
    <property type="component" value="Unassembled WGS sequence"/>
</dbReference>
<feature type="region of interest" description="Disordered" evidence="1">
    <location>
        <begin position="21"/>
        <end position="48"/>
    </location>
</feature>
<protein>
    <submittedName>
        <fullName evidence="2">Uncharacterized protein</fullName>
    </submittedName>
</protein>
<keyword evidence="3" id="KW-1185">Reference proteome</keyword>
<evidence type="ECO:0000313" key="3">
    <source>
        <dbReference type="Proteomes" id="UP000569329"/>
    </source>
</evidence>
<dbReference type="AlphaFoldDB" id="A0A839DY48"/>
<organism evidence="2 3">
    <name type="scientific">Halosaccharopolyspora lacisalsi</name>
    <dbReference type="NCBI Taxonomy" id="1000566"/>
    <lineage>
        <taxon>Bacteria</taxon>
        <taxon>Bacillati</taxon>
        <taxon>Actinomycetota</taxon>
        <taxon>Actinomycetes</taxon>
        <taxon>Pseudonocardiales</taxon>
        <taxon>Pseudonocardiaceae</taxon>
        <taxon>Halosaccharopolyspora</taxon>
    </lineage>
</organism>